<dbReference type="Proteomes" id="UP001622557">
    <property type="component" value="Chromosome"/>
</dbReference>
<protein>
    <submittedName>
        <fullName evidence="3">Polysaccharide deacetylase family protein</fullName>
    </submittedName>
</protein>
<feature type="region of interest" description="Disordered" evidence="1">
    <location>
        <begin position="1"/>
        <end position="20"/>
    </location>
</feature>
<feature type="compositionally biased region" description="Basic and acidic residues" evidence="1">
    <location>
        <begin position="61"/>
        <end position="76"/>
    </location>
</feature>
<dbReference type="PROSITE" id="PS51677">
    <property type="entry name" value="NODB"/>
    <property type="match status" value="1"/>
</dbReference>
<organism evidence="3 4">
    <name type="scientific">Streptomyces achromogenes</name>
    <dbReference type="NCBI Taxonomy" id="67255"/>
    <lineage>
        <taxon>Bacteria</taxon>
        <taxon>Bacillati</taxon>
        <taxon>Actinomycetota</taxon>
        <taxon>Actinomycetes</taxon>
        <taxon>Kitasatosporales</taxon>
        <taxon>Streptomycetaceae</taxon>
        <taxon>Streptomyces</taxon>
    </lineage>
</organism>
<name>A0ABZ1KQZ5_STRAH</name>
<dbReference type="CDD" id="cd10917">
    <property type="entry name" value="CE4_NodB_like_6s_7s"/>
    <property type="match status" value="1"/>
</dbReference>
<dbReference type="Gene3D" id="3.20.20.370">
    <property type="entry name" value="Glycoside hydrolase/deacetylase"/>
    <property type="match status" value="1"/>
</dbReference>
<dbReference type="GeneID" id="97283363"/>
<accession>A0ABZ1KQZ5</accession>
<dbReference type="PANTHER" id="PTHR10587:SF134">
    <property type="entry name" value="SECRETED PROTEIN"/>
    <property type="match status" value="1"/>
</dbReference>
<keyword evidence="4" id="KW-1185">Reference proteome</keyword>
<dbReference type="InterPro" id="IPR002509">
    <property type="entry name" value="NODB_dom"/>
</dbReference>
<dbReference type="Pfam" id="PF01522">
    <property type="entry name" value="Polysacc_deac_1"/>
    <property type="match status" value="1"/>
</dbReference>
<dbReference type="RefSeq" id="WP_405449431.1">
    <property type="nucleotide sequence ID" value="NZ_CP108164.1"/>
</dbReference>
<dbReference type="InterPro" id="IPR050248">
    <property type="entry name" value="Polysacc_deacetylase_ArnD"/>
</dbReference>
<sequence length="317" mass="35569">MRAVVQNDKSRARTAKAGTERRAGVAKTAAATTALALAALLTGCAGDPAPAPAQGGPGHPLDPRARQAAERARQAAEHARLVAAARRWGLERAPLTAPAPPAEKPRITPRDGFEVDGQEEENLPPVFTTVPTRQKVVFLTIDDGAEKDPAFLRMMSELKVPYTAFLSNYVIEDDYGYFRRMQAQGVTLNNHTLTHPYLPGLSYEEQRDEICGMQTVMKKQFGKAPTVFRPPYGNYNGDTLRAAKECGIRYAPIWDEEVFVDHWEYRDWDRRLHPGDIVLTHFRGRDDWNGTMVDDMRRFLDKVTREGYAVARLEDYL</sequence>
<dbReference type="InterPro" id="IPR011330">
    <property type="entry name" value="Glyco_hydro/deAcase_b/a-brl"/>
</dbReference>
<dbReference type="SUPFAM" id="SSF88713">
    <property type="entry name" value="Glycoside hydrolase/deacetylase"/>
    <property type="match status" value="1"/>
</dbReference>
<evidence type="ECO:0000259" key="2">
    <source>
        <dbReference type="PROSITE" id="PS51677"/>
    </source>
</evidence>
<gene>
    <name evidence="3" type="ORF">OG350_23045</name>
</gene>
<dbReference type="EMBL" id="CP108164">
    <property type="protein sequence ID" value="WTQ82998.1"/>
    <property type="molecule type" value="Genomic_DNA"/>
</dbReference>
<feature type="region of interest" description="Disordered" evidence="1">
    <location>
        <begin position="48"/>
        <end position="76"/>
    </location>
</feature>
<dbReference type="PANTHER" id="PTHR10587">
    <property type="entry name" value="GLYCOSYL TRANSFERASE-RELATED"/>
    <property type="match status" value="1"/>
</dbReference>
<evidence type="ECO:0000256" key="1">
    <source>
        <dbReference type="SAM" id="MobiDB-lite"/>
    </source>
</evidence>
<evidence type="ECO:0000313" key="4">
    <source>
        <dbReference type="Proteomes" id="UP001622557"/>
    </source>
</evidence>
<proteinExistence type="predicted"/>
<reference evidence="3 4" key="1">
    <citation type="submission" date="2022-10" db="EMBL/GenBank/DDBJ databases">
        <title>The complete genomes of actinobacterial strains from the NBC collection.</title>
        <authorList>
            <person name="Joergensen T.S."/>
            <person name="Alvarez Arevalo M."/>
            <person name="Sterndorff E.B."/>
            <person name="Faurdal D."/>
            <person name="Vuksanovic O."/>
            <person name="Mourched A.-S."/>
            <person name="Charusanti P."/>
            <person name="Shaw S."/>
            <person name="Blin K."/>
            <person name="Weber T."/>
        </authorList>
    </citation>
    <scope>NUCLEOTIDE SEQUENCE [LARGE SCALE GENOMIC DNA]</scope>
    <source>
        <strain evidence="3 4">NBC_00156</strain>
    </source>
</reference>
<evidence type="ECO:0000313" key="3">
    <source>
        <dbReference type="EMBL" id="WTQ82998.1"/>
    </source>
</evidence>
<feature type="domain" description="NodB homology" evidence="2">
    <location>
        <begin position="135"/>
        <end position="317"/>
    </location>
</feature>